<dbReference type="EMBL" id="JACDUS010000001">
    <property type="protein sequence ID" value="MBA2880178.1"/>
    <property type="molecule type" value="Genomic_DNA"/>
</dbReference>
<organism evidence="2 3">
    <name type="scientific">Desulfosalsimonas propionicica</name>
    <dbReference type="NCBI Taxonomy" id="332175"/>
    <lineage>
        <taxon>Bacteria</taxon>
        <taxon>Pseudomonadati</taxon>
        <taxon>Thermodesulfobacteriota</taxon>
        <taxon>Desulfobacteria</taxon>
        <taxon>Desulfobacterales</taxon>
        <taxon>Desulfosalsimonadaceae</taxon>
        <taxon>Desulfosalsimonas</taxon>
    </lineage>
</organism>
<dbReference type="RefSeq" id="WP_181549838.1">
    <property type="nucleotide sequence ID" value="NZ_JACDUS010000001.1"/>
</dbReference>
<dbReference type="SUPFAM" id="SSF52540">
    <property type="entry name" value="P-loop containing nucleoside triphosphate hydrolases"/>
    <property type="match status" value="1"/>
</dbReference>
<keyword evidence="3" id="KW-1185">Reference proteome</keyword>
<evidence type="ECO:0000313" key="2">
    <source>
        <dbReference type="EMBL" id="MBA2880178.1"/>
    </source>
</evidence>
<dbReference type="Gene3D" id="3.40.50.300">
    <property type="entry name" value="P-loop containing nucleotide triphosphate hydrolases"/>
    <property type="match status" value="1"/>
</dbReference>
<dbReference type="Proteomes" id="UP000525298">
    <property type="component" value="Unassembled WGS sequence"/>
</dbReference>
<dbReference type="GO" id="GO:0005524">
    <property type="term" value="F:ATP binding"/>
    <property type="evidence" value="ECO:0007669"/>
    <property type="project" value="InterPro"/>
</dbReference>
<feature type="domain" description="Phosphoribulokinase/uridine kinase" evidence="1">
    <location>
        <begin position="32"/>
        <end position="158"/>
    </location>
</feature>
<dbReference type="PRINTS" id="PR00988">
    <property type="entry name" value="URIDINKINASE"/>
</dbReference>
<dbReference type="PANTHER" id="PTHR10285">
    <property type="entry name" value="URIDINE KINASE"/>
    <property type="match status" value="1"/>
</dbReference>
<sequence>MLGDVLLIEEKHKQAAARIADYILDNRQPGTIIAISGESGSGKSELAHCLGRELKDRGFAAKLVHSDNYYLTLPKDRNDWRKAHGAEAIGLNEYDWARIHQSLEDFRRGRTAQMPCIDLITGQVDTLTTDFSQMDMLVLDGLYAIAAKNVHVRVFIDLTYHETKKAQLVRGKEKVDDWRMTVLEQEHRAVASIKDKADLIVTGSYEVKPA</sequence>
<gene>
    <name evidence="2" type="ORF">HNR65_000485</name>
</gene>
<dbReference type="EC" id="2.7.1.48" evidence="2"/>
<dbReference type="Pfam" id="PF00485">
    <property type="entry name" value="PRK"/>
    <property type="match status" value="1"/>
</dbReference>
<name>A0A7W0C6R9_9BACT</name>
<dbReference type="GO" id="GO:0004849">
    <property type="term" value="F:uridine kinase activity"/>
    <property type="evidence" value="ECO:0007669"/>
    <property type="project" value="UniProtKB-EC"/>
</dbReference>
<keyword evidence="2" id="KW-0808">Transferase</keyword>
<protein>
    <submittedName>
        <fullName evidence="2">Uridine kinase</fullName>
        <ecNumber evidence="2">2.7.1.48</ecNumber>
    </submittedName>
</protein>
<proteinExistence type="predicted"/>
<dbReference type="AlphaFoldDB" id="A0A7W0C6R9"/>
<reference evidence="2 3" key="1">
    <citation type="submission" date="2020-07" db="EMBL/GenBank/DDBJ databases">
        <title>Genomic Encyclopedia of Type Strains, Phase IV (KMG-IV): sequencing the most valuable type-strain genomes for metagenomic binning, comparative biology and taxonomic classification.</title>
        <authorList>
            <person name="Goeker M."/>
        </authorList>
    </citation>
    <scope>NUCLEOTIDE SEQUENCE [LARGE SCALE GENOMIC DNA]</scope>
    <source>
        <strain evidence="2 3">DSM 17721</strain>
    </source>
</reference>
<evidence type="ECO:0000259" key="1">
    <source>
        <dbReference type="Pfam" id="PF00485"/>
    </source>
</evidence>
<dbReference type="InterPro" id="IPR006083">
    <property type="entry name" value="PRK/URK"/>
</dbReference>
<comment type="caution">
    <text evidence="2">The sequence shown here is derived from an EMBL/GenBank/DDBJ whole genome shotgun (WGS) entry which is preliminary data.</text>
</comment>
<evidence type="ECO:0000313" key="3">
    <source>
        <dbReference type="Proteomes" id="UP000525298"/>
    </source>
</evidence>
<accession>A0A7W0C6R9</accession>
<keyword evidence="2" id="KW-0418">Kinase</keyword>
<dbReference type="InterPro" id="IPR027417">
    <property type="entry name" value="P-loop_NTPase"/>
</dbReference>